<dbReference type="Proteomes" id="UP001174932">
    <property type="component" value="Unassembled WGS sequence"/>
</dbReference>
<keyword evidence="1" id="KW-1133">Transmembrane helix</keyword>
<organism evidence="2 3">
    <name type="scientific">Rhizobium alvei</name>
    <dbReference type="NCBI Taxonomy" id="1132659"/>
    <lineage>
        <taxon>Bacteria</taxon>
        <taxon>Pseudomonadati</taxon>
        <taxon>Pseudomonadota</taxon>
        <taxon>Alphaproteobacteria</taxon>
        <taxon>Hyphomicrobiales</taxon>
        <taxon>Rhizobiaceae</taxon>
        <taxon>Rhizobium/Agrobacterium group</taxon>
        <taxon>Rhizobium</taxon>
    </lineage>
</organism>
<keyword evidence="3" id="KW-1185">Reference proteome</keyword>
<sequence length="117" mass="12978">MNFTEAVTTVITKKYADFNGRAARSEFWWFVLFNFIVSAVLGLIDNMVFGMPALQILFALALLIPGLAVSVRRLHDKGKSGWWIFIALVPIVGPILLIYWYATAGEPQDNAYGAPVA</sequence>
<dbReference type="RefSeq" id="WP_304377419.1">
    <property type="nucleotide sequence ID" value="NZ_JAUOZU010000012.1"/>
</dbReference>
<dbReference type="InterPro" id="IPR008523">
    <property type="entry name" value="DUF805"/>
</dbReference>
<feature type="transmembrane region" description="Helical" evidence="1">
    <location>
        <begin position="27"/>
        <end position="44"/>
    </location>
</feature>
<name>A0ABT8YQ45_9HYPH</name>
<dbReference type="PANTHER" id="PTHR34980:SF2">
    <property type="entry name" value="INNER MEMBRANE PROTEIN YHAH-RELATED"/>
    <property type="match status" value="1"/>
</dbReference>
<evidence type="ECO:0000256" key="1">
    <source>
        <dbReference type="SAM" id="Phobius"/>
    </source>
</evidence>
<feature type="transmembrane region" description="Helical" evidence="1">
    <location>
        <begin position="50"/>
        <end position="69"/>
    </location>
</feature>
<dbReference type="Pfam" id="PF05656">
    <property type="entry name" value="DUF805"/>
    <property type="match status" value="1"/>
</dbReference>
<comment type="caution">
    <text evidence="2">The sequence shown here is derived from an EMBL/GenBank/DDBJ whole genome shotgun (WGS) entry which is preliminary data.</text>
</comment>
<proteinExistence type="predicted"/>
<keyword evidence="1" id="KW-0812">Transmembrane</keyword>
<reference evidence="2" key="2">
    <citation type="submission" date="2023-07" db="EMBL/GenBank/DDBJ databases">
        <authorList>
            <person name="Shen H."/>
        </authorList>
    </citation>
    <scope>NUCLEOTIDE SEQUENCE</scope>
    <source>
        <strain evidence="2">TNR-22</strain>
    </source>
</reference>
<feature type="transmembrane region" description="Helical" evidence="1">
    <location>
        <begin position="81"/>
        <end position="102"/>
    </location>
</feature>
<dbReference type="PANTHER" id="PTHR34980">
    <property type="entry name" value="INNER MEMBRANE PROTEIN-RELATED-RELATED"/>
    <property type="match status" value="1"/>
</dbReference>
<evidence type="ECO:0000313" key="3">
    <source>
        <dbReference type="Proteomes" id="UP001174932"/>
    </source>
</evidence>
<protein>
    <submittedName>
        <fullName evidence="2">DUF805 domain-containing protein</fullName>
    </submittedName>
</protein>
<evidence type="ECO:0000313" key="2">
    <source>
        <dbReference type="EMBL" id="MDO6965483.1"/>
    </source>
</evidence>
<keyword evidence="1" id="KW-0472">Membrane</keyword>
<dbReference type="EMBL" id="JAUOZU010000012">
    <property type="protein sequence ID" value="MDO6965483.1"/>
    <property type="molecule type" value="Genomic_DNA"/>
</dbReference>
<reference evidence="2" key="1">
    <citation type="journal article" date="2015" name="Int. J. Syst. Evol. Microbiol.">
        <title>Rhizobium alvei sp. nov., isolated from a freshwater river.</title>
        <authorList>
            <person name="Sheu S.Y."/>
            <person name="Huang H.W."/>
            <person name="Young C.C."/>
            <person name="Chen W.M."/>
        </authorList>
    </citation>
    <scope>NUCLEOTIDE SEQUENCE</scope>
    <source>
        <strain evidence="2">TNR-22</strain>
    </source>
</reference>
<accession>A0ABT8YQ45</accession>
<gene>
    <name evidence="2" type="ORF">Q4481_16070</name>
</gene>